<evidence type="ECO:0000313" key="2">
    <source>
        <dbReference type="EMBL" id="TWU24292.1"/>
    </source>
</evidence>
<accession>A0A5C6CIZ0</accession>
<evidence type="ECO:0000256" key="1">
    <source>
        <dbReference type="SAM" id="Phobius"/>
    </source>
</evidence>
<keyword evidence="1" id="KW-1133">Transmembrane helix</keyword>
<feature type="transmembrane region" description="Helical" evidence="1">
    <location>
        <begin position="429"/>
        <end position="449"/>
    </location>
</feature>
<evidence type="ECO:0000313" key="3">
    <source>
        <dbReference type="Proteomes" id="UP000316304"/>
    </source>
</evidence>
<comment type="caution">
    <text evidence="2">The sequence shown here is derived from an EMBL/GenBank/DDBJ whole genome shotgun (WGS) entry which is preliminary data.</text>
</comment>
<protein>
    <submittedName>
        <fullName evidence="2">Uncharacterized protein</fullName>
    </submittedName>
</protein>
<feature type="transmembrane region" description="Helical" evidence="1">
    <location>
        <begin position="48"/>
        <end position="70"/>
    </location>
</feature>
<feature type="transmembrane region" description="Helical" evidence="1">
    <location>
        <begin position="326"/>
        <end position="347"/>
    </location>
</feature>
<dbReference type="Pfam" id="PF26314">
    <property type="entry name" value="MptA_B_family"/>
    <property type="match status" value="1"/>
</dbReference>
<dbReference type="OrthoDB" id="3362857at2"/>
<feature type="transmembrane region" description="Helical" evidence="1">
    <location>
        <begin position="287"/>
        <end position="306"/>
    </location>
</feature>
<dbReference type="EMBL" id="SJPT01000003">
    <property type="protein sequence ID" value="TWU24292.1"/>
    <property type="molecule type" value="Genomic_DNA"/>
</dbReference>
<name>A0A5C6CIZ0_9BACT</name>
<feature type="transmembrane region" description="Helical" evidence="1">
    <location>
        <begin position="197"/>
        <end position="218"/>
    </location>
</feature>
<proteinExistence type="predicted"/>
<reference evidence="2 3" key="1">
    <citation type="submission" date="2019-02" db="EMBL/GenBank/DDBJ databases">
        <title>Deep-cultivation of Planctomycetes and their phenomic and genomic characterization uncovers novel biology.</title>
        <authorList>
            <person name="Wiegand S."/>
            <person name="Jogler M."/>
            <person name="Boedeker C."/>
            <person name="Pinto D."/>
            <person name="Vollmers J."/>
            <person name="Rivas-Marin E."/>
            <person name="Kohn T."/>
            <person name="Peeters S.H."/>
            <person name="Heuer A."/>
            <person name="Rast P."/>
            <person name="Oberbeckmann S."/>
            <person name="Bunk B."/>
            <person name="Jeske O."/>
            <person name="Meyerdierks A."/>
            <person name="Storesund J.E."/>
            <person name="Kallscheuer N."/>
            <person name="Luecker S."/>
            <person name="Lage O.M."/>
            <person name="Pohl T."/>
            <person name="Merkel B.J."/>
            <person name="Hornburger P."/>
            <person name="Mueller R.-W."/>
            <person name="Bruemmer F."/>
            <person name="Labrenz M."/>
            <person name="Spormann A.M."/>
            <person name="Op Den Camp H."/>
            <person name="Overmann J."/>
            <person name="Amann R."/>
            <person name="Jetten M.S.M."/>
            <person name="Mascher T."/>
            <person name="Medema M.H."/>
            <person name="Devos D.P."/>
            <person name="Kaster A.-K."/>
            <person name="Ovreas L."/>
            <person name="Rohde M."/>
            <person name="Galperin M.Y."/>
            <person name="Jogler C."/>
        </authorList>
    </citation>
    <scope>NUCLEOTIDE SEQUENCE [LARGE SCALE GENOMIC DNA]</scope>
    <source>
        <strain evidence="2 3">Pla52o</strain>
    </source>
</reference>
<keyword evidence="3" id="KW-1185">Reference proteome</keyword>
<dbReference type="AlphaFoldDB" id="A0A5C6CIZ0"/>
<keyword evidence="1" id="KW-0472">Membrane</keyword>
<organism evidence="2 3">
    <name type="scientific">Novipirellula galeiformis</name>
    <dbReference type="NCBI Taxonomy" id="2528004"/>
    <lineage>
        <taxon>Bacteria</taxon>
        <taxon>Pseudomonadati</taxon>
        <taxon>Planctomycetota</taxon>
        <taxon>Planctomycetia</taxon>
        <taxon>Pirellulales</taxon>
        <taxon>Pirellulaceae</taxon>
        <taxon>Novipirellula</taxon>
    </lineage>
</organism>
<keyword evidence="1" id="KW-0812">Transmembrane</keyword>
<feature type="transmembrane region" description="Helical" evidence="1">
    <location>
        <begin position="249"/>
        <end position="267"/>
    </location>
</feature>
<feature type="transmembrane region" description="Helical" evidence="1">
    <location>
        <begin position="12"/>
        <end position="36"/>
    </location>
</feature>
<feature type="transmembrane region" description="Helical" evidence="1">
    <location>
        <begin position="494"/>
        <end position="514"/>
    </location>
</feature>
<sequence length="572" mass="63619">MGVLSRQSGSKASVGALTILAVLSTCLYGSISLLSWRFDFGSVATDRPIIGVLCLFAVAFAAYLVAIRIAWRAPESRPTLKLLIATAIVFRVVMLFSLPIQEVDIYRYLWDGTVSTAGVSPFRFSPEQVSSADLATTGDASLERLVALRDHHPALAEILRRVHFPDLPTIYPPTSQAVFAAASLTTPGEASLLTRLFIMKAWFIGFDIATLFVVIALLRLCKKPASLCVIYAWCPLLMKEVANSGHLDAVAVFVTTLAVYFVVRFLLWHRLPSCDEEKTANWKLARLIYLGLIGVVLALAVGAKLYPVVLAPLFLFVIAKTCGWRIVLVPTTVFAVSTVVLLSSMFVGEKASPGKQLHSDPSRGVVTFLRRWEMNDYLFLLVIENLKPTAGRGAHEIAWFTVVPESGRQAVVNLVSSQFDIAAPEVPFFVARALTAALFIIVAMVIAWRTASDDISRFCEGVFLTLAWFWLLCPTQNPWYWTWALPLLPFARSRVWLAVSGLVLVYYLRFWLSYHFAESAVLGTPYTGAAFYDFVVTWIEFAPWFVLLTVGFVSRKQTSKWLDMPQYEGRTV</sequence>
<feature type="transmembrane region" description="Helical" evidence="1">
    <location>
        <begin position="534"/>
        <end position="554"/>
    </location>
</feature>
<gene>
    <name evidence="2" type="ORF">Pla52o_22190</name>
</gene>
<dbReference type="Proteomes" id="UP000316304">
    <property type="component" value="Unassembled WGS sequence"/>
</dbReference>